<dbReference type="SUPFAM" id="SSF55785">
    <property type="entry name" value="PYP-like sensor domain (PAS domain)"/>
    <property type="match status" value="1"/>
</dbReference>
<dbReference type="PANTHER" id="PTHR43547:SF2">
    <property type="entry name" value="HYBRID SIGNAL TRANSDUCTION HISTIDINE KINASE C"/>
    <property type="match status" value="1"/>
</dbReference>
<dbReference type="InterPro" id="IPR005467">
    <property type="entry name" value="His_kinase_dom"/>
</dbReference>
<evidence type="ECO:0000256" key="2">
    <source>
        <dbReference type="SAM" id="MobiDB-lite"/>
    </source>
</evidence>
<feature type="domain" description="Histidine kinase" evidence="3">
    <location>
        <begin position="169"/>
        <end position="378"/>
    </location>
</feature>
<reference evidence="4" key="1">
    <citation type="submission" date="2008-10" db="EMBL/GenBank/DDBJ databases">
        <title>Complete sequence of Desulfovibrio vulgaris str. 'Miyazaki F'.</title>
        <authorList>
            <person name="Lucas S."/>
            <person name="Copeland A."/>
            <person name="Lapidus A."/>
            <person name="Glavina del Rio T."/>
            <person name="Dalin E."/>
            <person name="Tice H."/>
            <person name="Bruce D."/>
            <person name="Goodwin L."/>
            <person name="Pitluck S."/>
            <person name="Sims D."/>
            <person name="Brettin T."/>
            <person name="Detter J.C."/>
            <person name="Han C."/>
            <person name="Larimer F."/>
            <person name="Land M."/>
            <person name="Hauser L."/>
            <person name="Kyrpides N."/>
            <person name="Mikhailova N."/>
            <person name="Hazen T.C."/>
            <person name="Richardson P."/>
        </authorList>
    </citation>
    <scope>NUCLEOTIDE SEQUENCE</scope>
    <source>
        <strain evidence="4">Miyazaki F</strain>
    </source>
</reference>
<evidence type="ECO:0000259" key="3">
    <source>
        <dbReference type="PROSITE" id="PS50109"/>
    </source>
</evidence>
<dbReference type="SMART" id="SM00387">
    <property type="entry name" value="HATPase_c"/>
    <property type="match status" value="1"/>
</dbReference>
<dbReference type="SUPFAM" id="SSF55874">
    <property type="entry name" value="ATPase domain of HSP90 chaperone/DNA topoisomerase II/histidine kinase"/>
    <property type="match status" value="1"/>
</dbReference>
<evidence type="ECO:0000313" key="4">
    <source>
        <dbReference type="EMBL" id="ACL08323.1"/>
    </source>
</evidence>
<dbReference type="PANTHER" id="PTHR43547">
    <property type="entry name" value="TWO-COMPONENT HISTIDINE KINASE"/>
    <property type="match status" value="1"/>
</dbReference>
<dbReference type="EMBL" id="CP001197">
    <property type="protein sequence ID" value="ACL08323.1"/>
    <property type="molecule type" value="Genomic_DNA"/>
</dbReference>
<feature type="region of interest" description="Disordered" evidence="2">
    <location>
        <begin position="407"/>
        <end position="447"/>
    </location>
</feature>
<dbReference type="eggNOG" id="COG4191">
    <property type="taxonomic scope" value="Bacteria"/>
</dbReference>
<gene>
    <name evidence="4" type="ordered locus">DvMF_1375</name>
</gene>
<keyword evidence="1" id="KW-0597">Phosphoprotein</keyword>
<dbReference type="STRING" id="883.DvMF_1375"/>
<keyword evidence="4" id="KW-0808">Transferase</keyword>
<accession>B8DRN6</accession>
<name>B8DRN6_NITV9</name>
<protein>
    <submittedName>
        <fullName evidence="4">Histidine kinase</fullName>
    </submittedName>
</protein>
<dbReference type="InterPro" id="IPR036890">
    <property type="entry name" value="HATPase_C_sf"/>
</dbReference>
<dbReference type="InterPro" id="IPR035965">
    <property type="entry name" value="PAS-like_dom_sf"/>
</dbReference>
<organism evidence="4">
    <name type="scientific">Nitratidesulfovibrio vulgaris (strain DSM 19637 / Miyazaki F)</name>
    <name type="common">Desulfovibrio vulgaris</name>
    <dbReference type="NCBI Taxonomy" id="883"/>
    <lineage>
        <taxon>Bacteria</taxon>
        <taxon>Pseudomonadati</taxon>
        <taxon>Thermodesulfobacteriota</taxon>
        <taxon>Desulfovibrionia</taxon>
        <taxon>Desulfovibrionales</taxon>
        <taxon>Desulfovibrionaceae</taxon>
        <taxon>Nitratidesulfovibrio</taxon>
    </lineage>
</organism>
<dbReference type="PROSITE" id="PS50109">
    <property type="entry name" value="HIS_KIN"/>
    <property type="match status" value="1"/>
</dbReference>
<evidence type="ECO:0000256" key="1">
    <source>
        <dbReference type="ARBA" id="ARBA00022553"/>
    </source>
</evidence>
<dbReference type="HOGENOM" id="CLU_049578_0_0_7"/>
<dbReference type="Pfam" id="PF02518">
    <property type="entry name" value="HATPase_c"/>
    <property type="match status" value="1"/>
</dbReference>
<dbReference type="Gene3D" id="3.30.565.10">
    <property type="entry name" value="Histidine kinase-like ATPase, C-terminal domain"/>
    <property type="match status" value="1"/>
</dbReference>
<proteinExistence type="predicted"/>
<dbReference type="KEGG" id="dvm:DvMF_1375"/>
<dbReference type="Gene3D" id="3.30.450.20">
    <property type="entry name" value="PAS domain"/>
    <property type="match status" value="1"/>
</dbReference>
<sequence>MTPTLPTFHAPAERSPDADLLRQAGLFRDPTLISLLDSVTDIVLILNRHRQIVFVNRNLLELLSLSDGANLLGLRPGELFHCENACEGPGGCGTADGCRECGAVKAVLCALGNERRVEECRITQRKGDDVLAYDLKVCATPFDRDGERFIIFAINDISHEKRRRALERIFFHDILNTAGGLRNLAQMILEEVPLDLRGDTMLLHRFSNALVEEIVTQKLLLAAETDELPVDPHPVDGVELLRDVANLYAGHEAARGRALTVLSCVADTAMVTDSTLLGRVLGNLVKNALEATPEQGEVVLGCDCDGECVTFRVRNPGYIRPDVQRQMFQRSFSTKGTGRGLGTYSIRLLTQNYLKGRVGFETSPSGWTEFRVCLPRDAFSGTATCESGMPDAPGDIRHDLPGLAPTWAREQEQIPGEDSPWNDNGCARGGDATAWGSDDTAAARSGR</sequence>
<dbReference type="GO" id="GO:0000155">
    <property type="term" value="F:phosphorelay sensor kinase activity"/>
    <property type="evidence" value="ECO:0007669"/>
    <property type="project" value="TreeGrafter"/>
</dbReference>
<keyword evidence="4" id="KW-0418">Kinase</keyword>
<dbReference type="InterPro" id="IPR003594">
    <property type="entry name" value="HATPase_dom"/>
</dbReference>
<dbReference type="AlphaFoldDB" id="B8DRN6"/>